<evidence type="ECO:0000313" key="2">
    <source>
        <dbReference type="EMBL" id="KFM59662.1"/>
    </source>
</evidence>
<accession>A0A087T3H3</accession>
<feature type="region of interest" description="Disordered" evidence="1">
    <location>
        <begin position="209"/>
        <end position="231"/>
    </location>
</feature>
<reference evidence="2 3" key="1">
    <citation type="submission" date="2013-11" db="EMBL/GenBank/DDBJ databases">
        <title>Genome sequencing of Stegodyphus mimosarum.</title>
        <authorList>
            <person name="Bechsgaard J."/>
        </authorList>
    </citation>
    <scope>NUCLEOTIDE SEQUENCE [LARGE SCALE GENOMIC DNA]</scope>
</reference>
<dbReference type="STRING" id="407821.A0A087T3H3"/>
<dbReference type="AlphaFoldDB" id="A0A087T3H3"/>
<evidence type="ECO:0000256" key="1">
    <source>
        <dbReference type="SAM" id="MobiDB-lite"/>
    </source>
</evidence>
<name>A0A087T3H3_STEMI</name>
<evidence type="ECO:0000313" key="3">
    <source>
        <dbReference type="Proteomes" id="UP000054359"/>
    </source>
</evidence>
<keyword evidence="3" id="KW-1185">Reference proteome</keyword>
<feature type="non-terminal residue" evidence="2">
    <location>
        <position position="951"/>
    </location>
</feature>
<proteinExistence type="predicted"/>
<sequence length="951" mass="106937">MELYKTEFLHSNLESERKQEQALKETLNPPPNSSAAKAKNSDREINPKEIPEINAEIPLVYISPLVAYREQFENGPSHISENRNKFHQSLPIQAMPNNTETFGTSYLERLPQNMYNFDRHTNLNEKVSPYQTHPLYPPLPHYHIPPSQYQYIPQQYSFPIPQYNHRHPWAFSTLQNHQQYSPLISSLPLVNHPISAHPDAQLLHPTLNSPSRHSHTRFDSNDPSFSHTRVDNGDGLLYTAEKMRHKESVDFSTPNTPTGSQNQMFHFGMSGSFKPVINIITERGSKLALNQPESPKMGESRIGMLDSFVNSQTNRLLNPKSISLTRMHDMEKTNMSSNFETPNLSSSFINDSSNSLNLSNRTQPSEFHSQLFKIHASENKKLTHPTDSKESQSEKKSASEEELLQNVTSPTIRKRISSVNSQNDNNVMGVMNRNNTESNLSADKIFNVFMSLSNPNQTFETVSEVTKSFSNSSSVDEMVFTTTAPTAILLLNDDENNPSVSATLETHTGSSTSNITMDPQNADIVSIRAEDSNYQEKEMEIQHESHFTTINGKKENSSDVDNELTTETVIQVKTILTTAALTKMKNNEEIKSTTPNSFASFTNSGDKSFPLTESDLQTLNNTGRPEKEITTKLVTDPNKVIELSETATIRATTEALTNSFETESFTNTEVVSSHTKITKLPETVIDRVTTEVAKNLFKTQSSSDAEAKNSPIRNEEFFYTSTGIITTEAMTKSFEAELLTNTEDTNFMANSDNKESEIATLSEISIRKNFNKTQEDADISLNKTSELEETIESVTDIPLTSPTENGFRVESIMPVRRKLVGNFSMEDDDNPVVNNSLKEVLPYISNMSTFSSSANLNFSNLNENQNLTEKANAFNAANSSLTFQLNFTNKSNNTTNSMLKVSSFPEEEITTLNPRAVTPARTVIKPDNLKLREDLSVYTFKEIPLRSKSFW</sequence>
<organism evidence="2 3">
    <name type="scientific">Stegodyphus mimosarum</name>
    <name type="common">African social velvet spider</name>
    <dbReference type="NCBI Taxonomy" id="407821"/>
    <lineage>
        <taxon>Eukaryota</taxon>
        <taxon>Metazoa</taxon>
        <taxon>Ecdysozoa</taxon>
        <taxon>Arthropoda</taxon>
        <taxon>Chelicerata</taxon>
        <taxon>Arachnida</taxon>
        <taxon>Araneae</taxon>
        <taxon>Araneomorphae</taxon>
        <taxon>Entelegynae</taxon>
        <taxon>Eresoidea</taxon>
        <taxon>Eresidae</taxon>
        <taxon>Stegodyphus</taxon>
    </lineage>
</organism>
<gene>
    <name evidence="2" type="ORF">X975_21859</name>
</gene>
<dbReference type="OrthoDB" id="6431896at2759"/>
<feature type="region of interest" description="Disordered" evidence="1">
    <location>
        <begin position="378"/>
        <end position="413"/>
    </location>
</feature>
<protein>
    <submittedName>
        <fullName evidence="2">Uncharacterized protein</fullName>
    </submittedName>
</protein>
<feature type="compositionally biased region" description="Basic and acidic residues" evidence="1">
    <location>
        <begin position="1"/>
        <end position="23"/>
    </location>
</feature>
<feature type="region of interest" description="Disordered" evidence="1">
    <location>
        <begin position="1"/>
        <end position="49"/>
    </location>
</feature>
<dbReference type="EMBL" id="KK113241">
    <property type="protein sequence ID" value="KFM59662.1"/>
    <property type="molecule type" value="Genomic_DNA"/>
</dbReference>
<feature type="compositionally biased region" description="Basic and acidic residues" evidence="1">
    <location>
        <begin position="378"/>
        <end position="399"/>
    </location>
</feature>
<dbReference type="Proteomes" id="UP000054359">
    <property type="component" value="Unassembled WGS sequence"/>
</dbReference>
<feature type="compositionally biased region" description="Basic and acidic residues" evidence="1">
    <location>
        <begin position="39"/>
        <end position="49"/>
    </location>
</feature>